<reference evidence="2" key="1">
    <citation type="submission" date="2019-11" db="EMBL/GenBank/DDBJ databases">
        <title>Genome sequence of Heliorestis convoluta strain HH, an alkaliphilic and minimalistic phototrophic bacterium from a soda lake in Egypt.</title>
        <authorList>
            <person name="Dewey E.D."/>
            <person name="Stokes L.M."/>
            <person name="Burchell B.M."/>
            <person name="Shaffer K.N."/>
            <person name="Huntington A.M."/>
            <person name="Baker J.M."/>
            <person name="Nadendla S."/>
            <person name="Giglio M.G."/>
            <person name="Touchman J.W."/>
            <person name="Blankenship R.E."/>
            <person name="Madigan M.T."/>
            <person name="Sattley W.M."/>
        </authorList>
    </citation>
    <scope>NUCLEOTIDE SEQUENCE [LARGE SCALE GENOMIC DNA]</scope>
    <source>
        <strain evidence="2">HH</strain>
    </source>
</reference>
<dbReference type="EMBL" id="CP045875">
    <property type="protein sequence ID" value="QGG46197.1"/>
    <property type="molecule type" value="Genomic_DNA"/>
</dbReference>
<evidence type="ECO:0000313" key="1">
    <source>
        <dbReference type="EMBL" id="QGG46197.1"/>
    </source>
</evidence>
<dbReference type="Proteomes" id="UP000366051">
    <property type="component" value="Chromosome"/>
</dbReference>
<proteinExistence type="predicted"/>
<evidence type="ECO:0000313" key="2">
    <source>
        <dbReference type="Proteomes" id="UP000366051"/>
    </source>
</evidence>
<gene>
    <name evidence="1" type="ORF">FTV88_0018</name>
</gene>
<organism evidence="1 2">
    <name type="scientific">Heliorestis convoluta</name>
    <dbReference type="NCBI Taxonomy" id="356322"/>
    <lineage>
        <taxon>Bacteria</taxon>
        <taxon>Bacillati</taxon>
        <taxon>Bacillota</taxon>
        <taxon>Clostridia</taxon>
        <taxon>Eubacteriales</taxon>
        <taxon>Heliobacteriaceae</taxon>
        <taxon>Heliorestis</taxon>
    </lineage>
</organism>
<protein>
    <submittedName>
        <fullName evidence="1">Uncharacterized protein</fullName>
    </submittedName>
</protein>
<accession>A0A5Q2MVJ8</accession>
<keyword evidence="2" id="KW-1185">Reference proteome</keyword>
<name>A0A5Q2MVJ8_9FIRM</name>
<dbReference type="AlphaFoldDB" id="A0A5Q2MVJ8"/>
<dbReference type="KEGG" id="hcv:FTV88_0018"/>
<sequence length="43" mass="4693">MYLGQALFIPGERTSELSHRQLAAANELTNKGGFYNASTQPIP</sequence>